<dbReference type="AlphaFoldDB" id="A0A6A4ELJ9"/>
<feature type="compositionally biased region" description="Low complexity" evidence="1">
    <location>
        <begin position="132"/>
        <end position="147"/>
    </location>
</feature>
<reference evidence="2 3" key="1">
    <citation type="submission" date="2018-08" db="EMBL/GenBank/DDBJ databases">
        <title>Genomic investigation of the strawberry pathogen Phytophthora fragariae indicates pathogenicity is determined by transcriptional variation in three key races.</title>
        <authorList>
            <person name="Adams T.M."/>
            <person name="Armitage A.D."/>
            <person name="Sobczyk M.K."/>
            <person name="Bates H.J."/>
            <person name="Dunwell J.M."/>
            <person name="Nellist C.F."/>
            <person name="Harrison R.J."/>
        </authorList>
    </citation>
    <scope>NUCLEOTIDE SEQUENCE [LARGE SCALE GENOMIC DNA]</scope>
    <source>
        <strain evidence="2 3">SCRP333</strain>
    </source>
</reference>
<evidence type="ECO:0000313" key="3">
    <source>
        <dbReference type="Proteomes" id="UP000434957"/>
    </source>
</evidence>
<proteinExistence type="predicted"/>
<feature type="compositionally biased region" description="Basic and acidic residues" evidence="1">
    <location>
        <begin position="63"/>
        <end position="72"/>
    </location>
</feature>
<dbReference type="EMBL" id="QXFT01001237">
    <property type="protein sequence ID" value="KAE9324498.1"/>
    <property type="molecule type" value="Genomic_DNA"/>
</dbReference>
<feature type="compositionally biased region" description="Basic residues" evidence="1">
    <location>
        <begin position="163"/>
        <end position="172"/>
    </location>
</feature>
<accession>A0A6A4ELJ9</accession>
<organism evidence="2 3">
    <name type="scientific">Phytophthora rubi</name>
    <dbReference type="NCBI Taxonomy" id="129364"/>
    <lineage>
        <taxon>Eukaryota</taxon>
        <taxon>Sar</taxon>
        <taxon>Stramenopiles</taxon>
        <taxon>Oomycota</taxon>
        <taxon>Peronosporomycetes</taxon>
        <taxon>Peronosporales</taxon>
        <taxon>Peronosporaceae</taxon>
        <taxon>Phytophthora</taxon>
    </lineage>
</organism>
<keyword evidence="3" id="KW-1185">Reference proteome</keyword>
<sequence>MSYSEALLWRKLRTFSLVAGSWEAPTRASLFNASLQGAIDASVDTTIRQLRGACEETSGTCSQREKDNKENSLRSGGEVVEASYPMTATTALPDSGAASHEHPASPPCEETEVGATQESPIVLEETEDSDEPSPSARAAAPAPIEAAGNGKRSGTPDAASASKRGKFGRHCS</sequence>
<gene>
    <name evidence="2" type="ORF">PR003_g16712</name>
</gene>
<comment type="caution">
    <text evidence="2">The sequence shown here is derived from an EMBL/GenBank/DDBJ whole genome shotgun (WGS) entry which is preliminary data.</text>
</comment>
<evidence type="ECO:0000256" key="1">
    <source>
        <dbReference type="SAM" id="MobiDB-lite"/>
    </source>
</evidence>
<feature type="region of interest" description="Disordered" evidence="1">
    <location>
        <begin position="58"/>
        <end position="172"/>
    </location>
</feature>
<evidence type="ECO:0000313" key="2">
    <source>
        <dbReference type="EMBL" id="KAE9324498.1"/>
    </source>
</evidence>
<name>A0A6A4ELJ9_9STRA</name>
<dbReference type="Proteomes" id="UP000434957">
    <property type="component" value="Unassembled WGS sequence"/>
</dbReference>
<protein>
    <submittedName>
        <fullName evidence="2">Uncharacterized protein</fullName>
    </submittedName>
</protein>